<organism evidence="2 3">
    <name type="scientific">Prauserella rugosa</name>
    <dbReference type="NCBI Taxonomy" id="43354"/>
    <lineage>
        <taxon>Bacteria</taxon>
        <taxon>Bacillati</taxon>
        <taxon>Actinomycetota</taxon>
        <taxon>Actinomycetes</taxon>
        <taxon>Pseudonocardiales</taxon>
        <taxon>Pseudonocardiaceae</taxon>
        <taxon>Prauserella</taxon>
    </lineage>
</organism>
<evidence type="ECO:0000259" key="1">
    <source>
        <dbReference type="Pfam" id="PF00144"/>
    </source>
</evidence>
<evidence type="ECO:0000313" key="3">
    <source>
        <dbReference type="Proteomes" id="UP000317303"/>
    </source>
</evidence>
<dbReference type="OrthoDB" id="3422781at2"/>
<gene>
    <name evidence="2" type="ORF">JD82_01343</name>
</gene>
<reference evidence="2 3" key="1">
    <citation type="submission" date="2019-07" db="EMBL/GenBank/DDBJ databases">
        <title>R&amp;d 2014.</title>
        <authorList>
            <person name="Klenk H.-P."/>
        </authorList>
    </citation>
    <scope>NUCLEOTIDE SEQUENCE [LARGE SCALE GENOMIC DNA]</scope>
    <source>
        <strain evidence="2 3">DSM 43194</strain>
    </source>
</reference>
<sequence length="364" mass="38847">MHVDGTVAPGFEPLREAFVEVLGDARAGAAFAVVRDGRPLVDLWGGLADPVTAAPWRRDTLCVLFSGTKGVVATVAAALADRLDPHQPVQAYWPEFTAEVTVGQVLSHTAGLPCVDGDHDLLDVADCARRLAAQRPLWTPGSRVAYHPLTYGYLVGELLRRVTGSSVGTLVRDLVAAPHGLDLHLGTPAECDPRMARLVRAPDYAISTFLRDPERRRLVERMYAGLLDSDELMNSAAYRRAELAGGSGTGTARAMAGLYDLLLRGHIVPPAALATATTTWSEGVDAINDRPLHFGLGYELADPIGTYGPHSRADGAFGHSGAGGSRHGAWARGRIGFSFVTNELRAENADGRAEHLLRVLDALV</sequence>
<accession>A0A660C850</accession>
<dbReference type="PANTHER" id="PTHR43319:SF3">
    <property type="entry name" value="BETA-LACTAMASE-RELATED DOMAIN-CONTAINING PROTEIN"/>
    <property type="match status" value="1"/>
</dbReference>
<dbReference type="InterPro" id="IPR001466">
    <property type="entry name" value="Beta-lactam-related"/>
</dbReference>
<dbReference type="InterPro" id="IPR052907">
    <property type="entry name" value="Beta-lactamase/esterase"/>
</dbReference>
<dbReference type="AlphaFoldDB" id="A0A660C850"/>
<feature type="domain" description="Beta-lactamase-related" evidence="1">
    <location>
        <begin position="22"/>
        <end position="351"/>
    </location>
</feature>
<name>A0A660C850_9PSEU</name>
<keyword evidence="3" id="KW-1185">Reference proteome</keyword>
<dbReference type="RefSeq" id="WP_030530562.1">
    <property type="nucleotide sequence ID" value="NZ_JOIJ01000002.1"/>
</dbReference>
<comment type="caution">
    <text evidence="2">The sequence shown here is derived from an EMBL/GenBank/DDBJ whole genome shotgun (WGS) entry which is preliminary data.</text>
</comment>
<dbReference type="PANTHER" id="PTHR43319">
    <property type="entry name" value="BETA-LACTAMASE-RELATED"/>
    <property type="match status" value="1"/>
</dbReference>
<dbReference type="Proteomes" id="UP000317303">
    <property type="component" value="Unassembled WGS sequence"/>
</dbReference>
<evidence type="ECO:0000313" key="2">
    <source>
        <dbReference type="EMBL" id="TWH19516.1"/>
    </source>
</evidence>
<dbReference type="SUPFAM" id="SSF56601">
    <property type="entry name" value="beta-lactamase/transpeptidase-like"/>
    <property type="match status" value="1"/>
</dbReference>
<protein>
    <submittedName>
        <fullName evidence="2">CubicO group peptidase (Beta-lactamase class C family)</fullName>
    </submittedName>
</protein>
<dbReference type="Pfam" id="PF00144">
    <property type="entry name" value="Beta-lactamase"/>
    <property type="match status" value="1"/>
</dbReference>
<proteinExistence type="predicted"/>
<dbReference type="Gene3D" id="3.40.710.10">
    <property type="entry name" value="DD-peptidase/beta-lactamase superfamily"/>
    <property type="match status" value="1"/>
</dbReference>
<dbReference type="EMBL" id="VLJV01000001">
    <property type="protein sequence ID" value="TWH19516.1"/>
    <property type="molecule type" value="Genomic_DNA"/>
</dbReference>
<dbReference type="InterPro" id="IPR012338">
    <property type="entry name" value="Beta-lactam/transpept-like"/>
</dbReference>